<evidence type="ECO:0000256" key="10">
    <source>
        <dbReference type="PIRSR" id="PIRSR004682-4"/>
    </source>
</evidence>
<keyword evidence="3 10" id="KW-0479">Metal-binding</keyword>
<comment type="cofactor">
    <cofactor evidence="10">
        <name>Mg(2+)</name>
        <dbReference type="ChEBI" id="CHEBI:18420"/>
    </cofactor>
</comment>
<dbReference type="EMBL" id="CP102480">
    <property type="protein sequence ID" value="UUX48552.1"/>
    <property type="molecule type" value="Genomic_DNA"/>
</dbReference>
<feature type="site" description="Contributes to substrate recognition" evidence="9">
    <location>
        <position position="109"/>
    </location>
</feature>
<keyword evidence="2 7" id="KW-0963">Cytoplasm</keyword>
<evidence type="ECO:0000313" key="11">
    <source>
        <dbReference type="EMBL" id="UUX48552.1"/>
    </source>
</evidence>
<feature type="active site" description="Nucleophile" evidence="8">
    <location>
        <position position="10"/>
    </location>
</feature>
<dbReference type="GO" id="GO:0016791">
    <property type="term" value="F:phosphatase activity"/>
    <property type="evidence" value="ECO:0007669"/>
    <property type="project" value="InterPro"/>
</dbReference>
<comment type="subcellular location">
    <subcellularLocation>
        <location evidence="1 7">Cytoplasm</location>
    </subcellularLocation>
</comment>
<dbReference type="RefSeq" id="WP_257767059.1">
    <property type="nucleotide sequence ID" value="NZ_CP102480.1"/>
</dbReference>
<dbReference type="NCBIfam" id="TIGR01656">
    <property type="entry name" value="Histidinol-ppas"/>
    <property type="match status" value="1"/>
</dbReference>
<feature type="binding site" evidence="10">
    <location>
        <position position="12"/>
    </location>
    <ligand>
        <name>Mg(2+)</name>
        <dbReference type="ChEBI" id="CHEBI:18420"/>
    </ligand>
</feature>
<evidence type="ECO:0000256" key="1">
    <source>
        <dbReference type="ARBA" id="ARBA00004496"/>
    </source>
</evidence>
<dbReference type="InterPro" id="IPR036412">
    <property type="entry name" value="HAD-like_sf"/>
</dbReference>
<proteinExistence type="inferred from homology"/>
<feature type="binding site" evidence="10">
    <location>
        <position position="135"/>
    </location>
    <ligand>
        <name>Mg(2+)</name>
        <dbReference type="ChEBI" id="CHEBI:18420"/>
    </ligand>
</feature>
<dbReference type="NCBIfam" id="TIGR01662">
    <property type="entry name" value="HAD-SF-IIIA"/>
    <property type="match status" value="1"/>
</dbReference>
<dbReference type="InterPro" id="IPR006549">
    <property type="entry name" value="HAD-SF_hydro_IIIA"/>
</dbReference>
<sequence length="171" mass="19104">MTKRPAAFLDRDGVLNRDTGYAHKPEQIEWVEGASDAVALLKERGFLVFIVTNQSGIARGYYESSEVEALHRWMDETLRAVGGAIDDARYSPFHPDFDDGRFSHLADWRKPAPGMILDLLSSWDIDLPRSFLIGDQISDLQAAEAAGLRGFLFGGGNLRDFVEQVLENLPH</sequence>
<dbReference type="GO" id="GO:0005975">
    <property type="term" value="P:carbohydrate metabolic process"/>
    <property type="evidence" value="ECO:0007669"/>
    <property type="project" value="InterPro"/>
</dbReference>
<dbReference type="SUPFAM" id="SSF56784">
    <property type="entry name" value="HAD-like"/>
    <property type="match status" value="1"/>
</dbReference>
<evidence type="ECO:0000256" key="3">
    <source>
        <dbReference type="ARBA" id="ARBA00022723"/>
    </source>
</evidence>
<feature type="site" description="Stabilizes the phosphoryl group" evidence="9">
    <location>
        <position position="52"/>
    </location>
</feature>
<keyword evidence="4 7" id="KW-0378">Hydrolase</keyword>
<comment type="similarity">
    <text evidence="7">Belongs to the gmhB family.</text>
</comment>
<dbReference type="GO" id="GO:0046872">
    <property type="term" value="F:metal ion binding"/>
    <property type="evidence" value="ECO:0007669"/>
    <property type="project" value="UniProtKB-KW"/>
</dbReference>
<evidence type="ECO:0000256" key="9">
    <source>
        <dbReference type="PIRSR" id="PIRSR004682-3"/>
    </source>
</evidence>
<keyword evidence="10" id="KW-0460">Magnesium</keyword>
<evidence type="ECO:0000256" key="8">
    <source>
        <dbReference type="PIRSR" id="PIRSR004682-1"/>
    </source>
</evidence>
<dbReference type="InterPro" id="IPR004446">
    <property type="entry name" value="Heptose_bisP_phosphatase"/>
</dbReference>
<dbReference type="Proteomes" id="UP001060336">
    <property type="component" value="Chromosome"/>
</dbReference>
<gene>
    <name evidence="11" type="ORF">NUH88_14155</name>
</gene>
<dbReference type="PANTHER" id="PTHR42891">
    <property type="entry name" value="D-GLYCERO-BETA-D-MANNO-HEPTOSE-1,7-BISPHOSPHATE 7-PHOSPHATASE"/>
    <property type="match status" value="1"/>
</dbReference>
<dbReference type="Pfam" id="PF13242">
    <property type="entry name" value="Hydrolase_like"/>
    <property type="match status" value="1"/>
</dbReference>
<keyword evidence="12" id="KW-1185">Reference proteome</keyword>
<reference evidence="11" key="1">
    <citation type="submission" date="2022-08" db="EMBL/GenBank/DDBJ databases">
        <title>Nisaea acidiphila sp. nov., isolated from a marine algal debris and emended description of the genus Nisaea Urios et al. 2008.</title>
        <authorList>
            <person name="Kwon K."/>
        </authorList>
    </citation>
    <scope>NUCLEOTIDE SEQUENCE</scope>
    <source>
        <strain evidence="11">MEBiC11861</strain>
    </source>
</reference>
<name>A0A9J7AM53_9PROT</name>
<evidence type="ECO:0000256" key="6">
    <source>
        <dbReference type="ARBA" id="ARBA00031828"/>
    </source>
</evidence>
<dbReference type="InterPro" id="IPR023214">
    <property type="entry name" value="HAD_sf"/>
</dbReference>
<evidence type="ECO:0000256" key="4">
    <source>
        <dbReference type="ARBA" id="ARBA00022801"/>
    </source>
</evidence>
<evidence type="ECO:0000256" key="2">
    <source>
        <dbReference type="ARBA" id="ARBA00022490"/>
    </source>
</evidence>
<feature type="binding site" evidence="10">
    <location>
        <position position="10"/>
    </location>
    <ligand>
        <name>Mg(2+)</name>
        <dbReference type="ChEBI" id="CHEBI:18420"/>
    </ligand>
</feature>
<evidence type="ECO:0000256" key="5">
    <source>
        <dbReference type="ARBA" id="ARBA00023277"/>
    </source>
</evidence>
<feature type="active site" description="Proton donor" evidence="8">
    <location>
        <position position="12"/>
    </location>
</feature>
<dbReference type="PIRSF" id="PIRSF004682">
    <property type="entry name" value="GmhB"/>
    <property type="match status" value="1"/>
</dbReference>
<accession>A0A9J7AM53</accession>
<dbReference type="PANTHER" id="PTHR42891:SF1">
    <property type="entry name" value="D-GLYCERO-BETA-D-MANNO-HEPTOSE-1,7-BISPHOSPHATE 7-PHOSPHATASE"/>
    <property type="match status" value="1"/>
</dbReference>
<dbReference type="EC" id="3.1.3.-" evidence="7"/>
<evidence type="ECO:0000313" key="12">
    <source>
        <dbReference type="Proteomes" id="UP001060336"/>
    </source>
</evidence>
<dbReference type="InterPro" id="IPR006543">
    <property type="entry name" value="Histidinol-phos"/>
</dbReference>
<dbReference type="Gene3D" id="3.40.50.1000">
    <property type="entry name" value="HAD superfamily/HAD-like"/>
    <property type="match status" value="1"/>
</dbReference>
<protein>
    <recommendedName>
        <fullName evidence="6 7">D,D-heptose 1,7-bisphosphate phosphatase</fullName>
        <ecNumber evidence="7">3.1.3.-</ecNumber>
    </recommendedName>
</protein>
<dbReference type="CDD" id="cd07503">
    <property type="entry name" value="HAD_HisB-N"/>
    <property type="match status" value="1"/>
</dbReference>
<dbReference type="GO" id="GO:0005737">
    <property type="term" value="C:cytoplasm"/>
    <property type="evidence" value="ECO:0007669"/>
    <property type="project" value="UniProtKB-SubCell"/>
</dbReference>
<feature type="site" description="Contributes to substrate recognition" evidence="9">
    <location>
        <position position="110"/>
    </location>
</feature>
<keyword evidence="5 7" id="KW-0119">Carbohydrate metabolism</keyword>
<dbReference type="AlphaFoldDB" id="A0A9J7AM53"/>
<evidence type="ECO:0000256" key="7">
    <source>
        <dbReference type="PIRNR" id="PIRNR004682"/>
    </source>
</evidence>
<organism evidence="11 12">
    <name type="scientific">Nisaea acidiphila</name>
    <dbReference type="NCBI Taxonomy" id="1862145"/>
    <lineage>
        <taxon>Bacteria</taxon>
        <taxon>Pseudomonadati</taxon>
        <taxon>Pseudomonadota</taxon>
        <taxon>Alphaproteobacteria</taxon>
        <taxon>Rhodospirillales</taxon>
        <taxon>Thalassobaculaceae</taxon>
        <taxon>Nisaea</taxon>
    </lineage>
</organism>
<dbReference type="KEGG" id="naci:NUH88_14155"/>